<dbReference type="HOGENOM" id="CLU_1449229_0_0_1"/>
<dbReference type="VEuPathDB" id="VectorBase:ISCI004664"/>
<reference evidence="1 3" key="1">
    <citation type="submission" date="2008-03" db="EMBL/GenBank/DDBJ databases">
        <title>Annotation of Ixodes scapularis.</title>
        <authorList>
            <consortium name="Ixodes scapularis Genome Project Consortium"/>
            <person name="Caler E."/>
            <person name="Hannick L.I."/>
            <person name="Bidwell S."/>
            <person name="Joardar V."/>
            <person name="Thiagarajan M."/>
            <person name="Amedeo P."/>
            <person name="Galinsky K.J."/>
            <person name="Schobel S."/>
            <person name="Inman J."/>
            <person name="Hostetler J."/>
            <person name="Miller J."/>
            <person name="Hammond M."/>
            <person name="Megy K."/>
            <person name="Lawson D."/>
            <person name="Kodira C."/>
            <person name="Sutton G."/>
            <person name="Meyer J."/>
            <person name="Hill C.A."/>
            <person name="Birren B."/>
            <person name="Nene V."/>
            <person name="Collins F."/>
            <person name="Alarcon-Chaidez F."/>
            <person name="Wikel S."/>
            <person name="Strausberg R."/>
        </authorList>
    </citation>
    <scope>NUCLEOTIDE SEQUENCE [LARGE SCALE GENOMIC DNA]</scope>
    <source>
        <strain evidence="3">Wikel</strain>
        <strain evidence="1">Wikel colony</strain>
    </source>
</reference>
<keyword evidence="3" id="KW-1185">Reference proteome</keyword>
<organism>
    <name type="scientific">Ixodes scapularis</name>
    <name type="common">Black-legged tick</name>
    <name type="synonym">Deer tick</name>
    <dbReference type="NCBI Taxonomy" id="6945"/>
    <lineage>
        <taxon>Eukaryota</taxon>
        <taxon>Metazoa</taxon>
        <taxon>Ecdysozoa</taxon>
        <taxon>Arthropoda</taxon>
        <taxon>Chelicerata</taxon>
        <taxon>Arachnida</taxon>
        <taxon>Acari</taxon>
        <taxon>Parasitiformes</taxon>
        <taxon>Ixodida</taxon>
        <taxon>Ixodoidea</taxon>
        <taxon>Ixodidae</taxon>
        <taxon>Ixodinae</taxon>
        <taxon>Ixodes</taxon>
    </lineage>
</organism>
<dbReference type="VEuPathDB" id="VectorBase:ISCP_009022"/>
<evidence type="ECO:0000313" key="3">
    <source>
        <dbReference type="Proteomes" id="UP000001555"/>
    </source>
</evidence>
<name>B7PK24_IXOSC</name>
<dbReference type="EMBL" id="ABJB011061072">
    <property type="status" value="NOT_ANNOTATED_CDS"/>
    <property type="molecule type" value="Genomic_DNA"/>
</dbReference>
<protein>
    <submittedName>
        <fullName evidence="1 2">Uncharacterized protein</fullName>
    </submittedName>
</protein>
<dbReference type="PaxDb" id="6945-B7PK24"/>
<dbReference type="OrthoDB" id="10349330at2759"/>
<accession>B7PK24</accession>
<dbReference type="Proteomes" id="UP000001555">
    <property type="component" value="Unassembled WGS sequence"/>
</dbReference>
<dbReference type="VEuPathDB" id="VectorBase:ISCW004664"/>
<dbReference type="InParanoid" id="B7PK24"/>
<gene>
    <name evidence="1" type="ORF">IscW_ISCW004664</name>
</gene>
<evidence type="ECO:0000313" key="2">
    <source>
        <dbReference type="EnsemblMetazoa" id="ISCW004664-PA"/>
    </source>
</evidence>
<proteinExistence type="predicted"/>
<dbReference type="EnsemblMetazoa" id="ISCW004664-RA">
    <property type="protein sequence ID" value="ISCW004664-PA"/>
    <property type="gene ID" value="ISCW004664"/>
</dbReference>
<dbReference type="EMBL" id="DS730006">
    <property type="protein sequence ID" value="EEC06946.1"/>
    <property type="molecule type" value="Genomic_DNA"/>
</dbReference>
<sequence>MAARGIKVEDVKVQYADRRHPGAKITVTSVHGQFNGYHPEVFVGWNHLMSTKSEYIVQARIVTLTTGELFTKIYVSDPSSTTGIMVPVRVKLGTAQFLTTTALKKGSCMGSGVSVKAEKLVIDDVQVLDHPREVVRKLGLQLLNSLVQKVVNSHTLEKSLASAVRKEWKSTYVPLPRDRLPTYSYEE</sequence>
<reference evidence="2" key="2">
    <citation type="submission" date="2020-05" db="UniProtKB">
        <authorList>
            <consortium name="EnsemblMetazoa"/>
        </authorList>
    </citation>
    <scope>IDENTIFICATION</scope>
    <source>
        <strain evidence="2">wikel</strain>
    </source>
</reference>
<dbReference type="AlphaFoldDB" id="B7PK24"/>
<evidence type="ECO:0000313" key="1">
    <source>
        <dbReference type="EMBL" id="EEC06946.1"/>
    </source>
</evidence>